<feature type="chain" id="PRO_5046912099" evidence="7">
    <location>
        <begin position="23"/>
        <end position="549"/>
    </location>
</feature>
<accession>A0ABW3S351</accession>
<evidence type="ECO:0000313" key="9">
    <source>
        <dbReference type="Proteomes" id="UP001597262"/>
    </source>
</evidence>
<keyword evidence="4" id="KW-0564">Palmitate</keyword>
<organism evidence="8 9">
    <name type="scientific">Paenibacillus puldeungensis</name>
    <dbReference type="NCBI Taxonomy" id="696536"/>
    <lineage>
        <taxon>Bacteria</taxon>
        <taxon>Bacillati</taxon>
        <taxon>Bacillota</taxon>
        <taxon>Bacilli</taxon>
        <taxon>Bacillales</taxon>
        <taxon>Paenibacillaceae</taxon>
        <taxon>Paenibacillus</taxon>
    </lineage>
</organism>
<dbReference type="EMBL" id="JBHTLM010000022">
    <property type="protein sequence ID" value="MFD1178922.1"/>
    <property type="molecule type" value="Genomic_DNA"/>
</dbReference>
<comment type="caution">
    <text evidence="8">The sequence shown here is derived from an EMBL/GenBank/DDBJ whole genome shotgun (WGS) entry which is preliminary data.</text>
</comment>
<evidence type="ECO:0000313" key="8">
    <source>
        <dbReference type="EMBL" id="MFD1178922.1"/>
    </source>
</evidence>
<dbReference type="PANTHER" id="PTHR43649:SF33">
    <property type="entry name" value="POLYGALACTURONAN_RHAMNOGALACTURONAN-BINDING PROTEIN YTCQ"/>
    <property type="match status" value="1"/>
</dbReference>
<dbReference type="InterPro" id="IPR050490">
    <property type="entry name" value="Bact_solute-bd_prot1"/>
</dbReference>
<proteinExistence type="predicted"/>
<dbReference type="PANTHER" id="PTHR43649">
    <property type="entry name" value="ARABINOSE-BINDING PROTEIN-RELATED"/>
    <property type="match status" value="1"/>
</dbReference>
<feature type="signal peptide" evidence="7">
    <location>
        <begin position="1"/>
        <end position="22"/>
    </location>
</feature>
<keyword evidence="1" id="KW-1003">Cell membrane</keyword>
<evidence type="ECO:0000256" key="1">
    <source>
        <dbReference type="ARBA" id="ARBA00022475"/>
    </source>
</evidence>
<evidence type="ECO:0000256" key="7">
    <source>
        <dbReference type="SAM" id="SignalP"/>
    </source>
</evidence>
<keyword evidence="5" id="KW-0449">Lipoprotein</keyword>
<dbReference type="RefSeq" id="WP_379321357.1">
    <property type="nucleotide sequence ID" value="NZ_JBHTLM010000022.1"/>
</dbReference>
<reference evidence="9" key="1">
    <citation type="journal article" date="2019" name="Int. J. Syst. Evol. Microbiol.">
        <title>The Global Catalogue of Microorganisms (GCM) 10K type strain sequencing project: providing services to taxonomists for standard genome sequencing and annotation.</title>
        <authorList>
            <consortium name="The Broad Institute Genomics Platform"/>
            <consortium name="The Broad Institute Genome Sequencing Center for Infectious Disease"/>
            <person name="Wu L."/>
            <person name="Ma J."/>
        </authorList>
    </citation>
    <scope>NUCLEOTIDE SEQUENCE [LARGE SCALE GENOMIC DNA]</scope>
    <source>
        <strain evidence="9">CCUG 59189</strain>
    </source>
</reference>
<dbReference type="Gene3D" id="3.40.190.10">
    <property type="entry name" value="Periplasmic binding protein-like II"/>
    <property type="match status" value="2"/>
</dbReference>
<evidence type="ECO:0000256" key="5">
    <source>
        <dbReference type="ARBA" id="ARBA00023288"/>
    </source>
</evidence>
<sequence>MKFSEKWVIRFSIIVVLFSGLAGCSSGNSKDASSAPPNEATNGPASTDTAESKRFENRVTFSATSLDLSDDGNYMDDAIYKGFDEKFNFEYKLIPLSWDNWVERDRIWINSGDMPDMMFWNFDFKDYMNYSKQGLIKPLPKDYEQKYPNLAKALSKTGLADYLKSLDPDGRLYMVPNVIYYTPVTETTDLVLDAKVLYYRKDWATKLGIQIGDTITAEQLAELGKAFVAQDPGGNGAGRTIGISSQPYQLYSAFIQTHNSFYNQFYKAADGKYIWGGMEDSTLDGIKSFSNYFKQGFIDKDYYTFKGKEHYDKFDTGISGMFIDGASAANVNERYQAFAKANPGINPEEAIGLATVVGPDGKFHGQQNILNYWAGEVFSPKLDDETFDRILSILDYIATPEGQRLIFAGVEGKDYKMEGDKLVITREKDEQGNFKYMGDMYPSYYFFYTKVVLPDDWSAQDPSLPESIRNTAVNMFRVKEKITNLVPPDYDVMFLSAPNKERFNVVIDDSITQIILENKDIETAWSDWKKSVEPKVKVVLGEINGALSK</sequence>
<protein>
    <submittedName>
        <fullName evidence="8">Extracellular solute-binding protein</fullName>
    </submittedName>
</protein>
<keyword evidence="3" id="KW-0472">Membrane</keyword>
<dbReference type="Pfam" id="PF01547">
    <property type="entry name" value="SBP_bac_1"/>
    <property type="match status" value="1"/>
</dbReference>
<keyword evidence="9" id="KW-1185">Reference proteome</keyword>
<dbReference type="InterPro" id="IPR006059">
    <property type="entry name" value="SBP"/>
</dbReference>
<evidence type="ECO:0000256" key="3">
    <source>
        <dbReference type="ARBA" id="ARBA00023136"/>
    </source>
</evidence>
<feature type="region of interest" description="Disordered" evidence="6">
    <location>
        <begin position="28"/>
        <end position="52"/>
    </location>
</feature>
<feature type="compositionally biased region" description="Polar residues" evidence="6">
    <location>
        <begin position="28"/>
        <end position="49"/>
    </location>
</feature>
<evidence type="ECO:0000256" key="2">
    <source>
        <dbReference type="ARBA" id="ARBA00022729"/>
    </source>
</evidence>
<gene>
    <name evidence="8" type="ORF">ACFQ3W_21830</name>
</gene>
<evidence type="ECO:0000256" key="4">
    <source>
        <dbReference type="ARBA" id="ARBA00023139"/>
    </source>
</evidence>
<evidence type="ECO:0000256" key="6">
    <source>
        <dbReference type="SAM" id="MobiDB-lite"/>
    </source>
</evidence>
<dbReference type="SUPFAM" id="SSF53850">
    <property type="entry name" value="Periplasmic binding protein-like II"/>
    <property type="match status" value="1"/>
</dbReference>
<keyword evidence="2 7" id="KW-0732">Signal</keyword>
<dbReference type="Proteomes" id="UP001597262">
    <property type="component" value="Unassembled WGS sequence"/>
</dbReference>
<name>A0ABW3S351_9BACL</name>
<dbReference type="PROSITE" id="PS51257">
    <property type="entry name" value="PROKAR_LIPOPROTEIN"/>
    <property type="match status" value="1"/>
</dbReference>